<keyword evidence="2" id="KW-1133">Transmembrane helix</keyword>
<reference evidence="3 4" key="1">
    <citation type="submission" date="2016-07" db="EMBL/GenBank/DDBJ databases">
        <title>Pervasive Adenine N6-methylation of Active Genes in Fungi.</title>
        <authorList>
            <consortium name="DOE Joint Genome Institute"/>
            <person name="Mondo S.J."/>
            <person name="Dannebaum R.O."/>
            <person name="Kuo R.C."/>
            <person name="Labutti K."/>
            <person name="Haridas S."/>
            <person name="Kuo A."/>
            <person name="Salamov A."/>
            <person name="Ahrendt S.R."/>
            <person name="Lipzen A."/>
            <person name="Sullivan W."/>
            <person name="Andreopoulos W.B."/>
            <person name="Clum A."/>
            <person name="Lindquist E."/>
            <person name="Daum C."/>
            <person name="Ramamoorthy G.K."/>
            <person name="Gryganskyi A."/>
            <person name="Culley D."/>
            <person name="Magnuson J.K."/>
            <person name="James T.Y."/>
            <person name="O'Malley M.A."/>
            <person name="Stajich J.E."/>
            <person name="Spatafora J.W."/>
            <person name="Visel A."/>
            <person name="Grigoriev I.V."/>
        </authorList>
    </citation>
    <scope>NUCLEOTIDE SEQUENCE [LARGE SCALE GENOMIC DNA]</scope>
    <source>
        <strain evidence="3 4">CBS 931.73</strain>
    </source>
</reference>
<keyword evidence="2" id="KW-0472">Membrane</keyword>
<evidence type="ECO:0000256" key="1">
    <source>
        <dbReference type="SAM" id="MobiDB-lite"/>
    </source>
</evidence>
<dbReference type="InParanoid" id="A0A1Y1YFX0"/>
<accession>A0A1Y1YFX0</accession>
<proteinExistence type="predicted"/>
<organism evidence="3 4">
    <name type="scientific">Basidiobolus meristosporus CBS 931.73</name>
    <dbReference type="NCBI Taxonomy" id="1314790"/>
    <lineage>
        <taxon>Eukaryota</taxon>
        <taxon>Fungi</taxon>
        <taxon>Fungi incertae sedis</taxon>
        <taxon>Zoopagomycota</taxon>
        <taxon>Entomophthoromycotina</taxon>
        <taxon>Basidiobolomycetes</taxon>
        <taxon>Basidiobolales</taxon>
        <taxon>Basidiobolaceae</taxon>
        <taxon>Basidiobolus</taxon>
    </lineage>
</organism>
<keyword evidence="2" id="KW-0812">Transmembrane</keyword>
<evidence type="ECO:0000313" key="4">
    <source>
        <dbReference type="Proteomes" id="UP000193498"/>
    </source>
</evidence>
<dbReference type="Proteomes" id="UP000193498">
    <property type="component" value="Unassembled WGS sequence"/>
</dbReference>
<feature type="region of interest" description="Disordered" evidence="1">
    <location>
        <begin position="1"/>
        <end position="20"/>
    </location>
</feature>
<comment type="caution">
    <text evidence="3">The sequence shown here is derived from an EMBL/GenBank/DDBJ whole genome shotgun (WGS) entry which is preliminary data.</text>
</comment>
<keyword evidence="4" id="KW-1185">Reference proteome</keyword>
<gene>
    <name evidence="3" type="ORF">K493DRAFT_370440</name>
</gene>
<dbReference type="AlphaFoldDB" id="A0A1Y1YFX0"/>
<evidence type="ECO:0000256" key="2">
    <source>
        <dbReference type="SAM" id="Phobius"/>
    </source>
</evidence>
<protein>
    <submittedName>
        <fullName evidence="3">Uncharacterized protein</fullName>
    </submittedName>
</protein>
<evidence type="ECO:0000313" key="3">
    <source>
        <dbReference type="EMBL" id="ORX96885.1"/>
    </source>
</evidence>
<sequence length="173" mass="19462">MAPNLVTNGQPKESEKGITFSSTTKIGSVLGRSLTKSSKLNDAPDEDLSALLRKTMRMSTLLDTTVKPERAISYHEYNDEIRRENLYKQAIGNEEFFSLDNSIRTSKLISDFTLAKISEKPVTPRVDSQLEQGNVSVEVKEVKWYKSKRFFYGIFATIIVLLVIILVAILVVS</sequence>
<dbReference type="EMBL" id="MCFE01000144">
    <property type="protein sequence ID" value="ORX96885.1"/>
    <property type="molecule type" value="Genomic_DNA"/>
</dbReference>
<feature type="transmembrane region" description="Helical" evidence="2">
    <location>
        <begin position="150"/>
        <end position="172"/>
    </location>
</feature>
<feature type="compositionally biased region" description="Polar residues" evidence="1">
    <location>
        <begin position="1"/>
        <end position="11"/>
    </location>
</feature>
<name>A0A1Y1YFX0_9FUNG</name>